<gene>
    <name evidence="2" type="ORF">MBUL_01456</name>
</gene>
<proteinExistence type="predicted"/>
<dbReference type="InterPro" id="IPR010781">
    <property type="entry name" value="DUF1376"/>
</dbReference>
<dbReference type="EMBL" id="LR743504">
    <property type="protein sequence ID" value="CAA2101986.1"/>
    <property type="molecule type" value="Genomic_DNA"/>
</dbReference>
<dbReference type="Pfam" id="PF07120">
    <property type="entry name" value="DUF1376"/>
    <property type="match status" value="1"/>
</dbReference>
<evidence type="ECO:0000313" key="2">
    <source>
        <dbReference type="EMBL" id="CAA2101986.1"/>
    </source>
</evidence>
<evidence type="ECO:0008006" key="3">
    <source>
        <dbReference type="Google" id="ProtNLM"/>
    </source>
</evidence>
<name>A0A679J270_9HYPH</name>
<reference evidence="2" key="1">
    <citation type="submission" date="2019-12" db="EMBL/GenBank/DDBJ databases">
        <authorList>
            <person name="Cremers G."/>
        </authorList>
    </citation>
    <scope>NUCLEOTIDE SEQUENCE</scope>
    <source>
        <strain evidence="2">Mbul1</strain>
    </source>
</reference>
<organism evidence="2">
    <name type="scientific">Methylobacterium bullatum</name>
    <dbReference type="NCBI Taxonomy" id="570505"/>
    <lineage>
        <taxon>Bacteria</taxon>
        <taxon>Pseudomonadati</taxon>
        <taxon>Pseudomonadota</taxon>
        <taxon>Alphaproteobacteria</taxon>
        <taxon>Hyphomicrobiales</taxon>
        <taxon>Methylobacteriaceae</taxon>
        <taxon>Methylobacterium</taxon>
    </lineage>
</organism>
<feature type="region of interest" description="Disordered" evidence="1">
    <location>
        <begin position="93"/>
        <end position="152"/>
    </location>
</feature>
<feature type="compositionally biased region" description="Basic and acidic residues" evidence="1">
    <location>
        <begin position="127"/>
        <end position="142"/>
    </location>
</feature>
<feature type="region of interest" description="Disordered" evidence="1">
    <location>
        <begin position="258"/>
        <end position="278"/>
    </location>
</feature>
<accession>A0A679J270</accession>
<protein>
    <recommendedName>
        <fullName evidence="3">DUF1376 domain-containing protein</fullName>
    </recommendedName>
</protein>
<evidence type="ECO:0000256" key="1">
    <source>
        <dbReference type="SAM" id="MobiDB-lite"/>
    </source>
</evidence>
<sequence length="304" mass="33916">MSSLPTMPVGVDRHIADTAHMTNEEAGAYFRLQIFAWRSPGCCLPDDDARFARMLGTTLKRWAVLKPIVLANWALQKGNWSNDQVAREHQFVSEKVERKRAAGRQGGRPKSLELQDQGEALGSAIGKENESETKAAKAKAKESPIVPTGDEDPEGFAEFKSAYPKRNVAFPTTYARKRWLEARRRGATPAEIIAGAKAYAAEQERIGKAGTEFVKTADAWLHQRRWRDYAQSTGEPSAAAEIPADVWRERVRAWKARGGHWPWQQRTEPPDDPRTKVPPSILAEFGIRHPAERPALALMTGTGR</sequence>
<dbReference type="AlphaFoldDB" id="A0A679J270"/>